<dbReference type="SMART" id="SM00995">
    <property type="entry name" value="AD"/>
    <property type="match status" value="1"/>
</dbReference>
<dbReference type="Pfam" id="PF09793">
    <property type="entry name" value="AD"/>
    <property type="match status" value="1"/>
</dbReference>
<accession>A0A8J1XRN9</accession>
<evidence type="ECO:0000313" key="1">
    <source>
        <dbReference type="EMBL" id="CAH1789856.1"/>
    </source>
</evidence>
<dbReference type="InterPro" id="IPR039683">
    <property type="entry name" value="Lsm12-like"/>
</dbReference>
<organism evidence="1 2">
    <name type="scientific">Owenia fusiformis</name>
    <name type="common">Polychaete worm</name>
    <dbReference type="NCBI Taxonomy" id="6347"/>
    <lineage>
        <taxon>Eukaryota</taxon>
        <taxon>Metazoa</taxon>
        <taxon>Spiralia</taxon>
        <taxon>Lophotrochozoa</taxon>
        <taxon>Annelida</taxon>
        <taxon>Polychaeta</taxon>
        <taxon>Sedentaria</taxon>
        <taxon>Canalipalpata</taxon>
        <taxon>Sabellida</taxon>
        <taxon>Oweniida</taxon>
        <taxon>Oweniidae</taxon>
        <taxon>Owenia</taxon>
    </lineage>
</organism>
<evidence type="ECO:0000313" key="2">
    <source>
        <dbReference type="Proteomes" id="UP000749559"/>
    </source>
</evidence>
<proteinExistence type="predicted"/>
<gene>
    <name evidence="1" type="ORF">OFUS_LOCUS15143</name>
</gene>
<reference evidence="1" key="1">
    <citation type="submission" date="2022-03" db="EMBL/GenBank/DDBJ databases">
        <authorList>
            <person name="Martin C."/>
        </authorList>
    </citation>
    <scope>NUCLEOTIDE SEQUENCE</scope>
</reference>
<dbReference type="PANTHER" id="PTHR13542">
    <property type="entry name" value="LSM12 HOMOLOG"/>
    <property type="match status" value="1"/>
</dbReference>
<dbReference type="InterPro" id="IPR047574">
    <property type="entry name" value="AD"/>
</dbReference>
<keyword evidence="2" id="KW-1185">Reference proteome</keyword>
<dbReference type="Pfam" id="PF21166">
    <property type="entry name" value="LSM12_LSM"/>
    <property type="match status" value="1"/>
</dbReference>
<dbReference type="InterPro" id="IPR048478">
    <property type="entry name" value="LSM12_LSM"/>
</dbReference>
<dbReference type="OrthoDB" id="1057137at2759"/>
<dbReference type="InterPro" id="IPR019181">
    <property type="entry name" value="LSM12_ABD"/>
</dbReference>
<sequence>MKIMAENDYFPIGSLVSCKTCHGQEIQGEVMAFDHGYNLLVLKSAAGSGKANTHDVRFINLQLVEDVKFLNDEQTEAPPLTSLNISKLHSRARQSVEEKQRQVKYIGVGVTAEAQQLFHFITKTINDIRWEGKNIVVFDTVIVTPPYSVNNCTGKDGSDALTHIRKLVEKFHRDVEGSRQSQSPTTS</sequence>
<dbReference type="EMBL" id="CAIIXF020000007">
    <property type="protein sequence ID" value="CAH1789856.1"/>
    <property type="molecule type" value="Genomic_DNA"/>
</dbReference>
<name>A0A8J1XRN9_OWEFU</name>
<dbReference type="CDD" id="cd01735">
    <property type="entry name" value="LSm12_N"/>
    <property type="match status" value="1"/>
</dbReference>
<dbReference type="AlphaFoldDB" id="A0A8J1XRN9"/>
<dbReference type="Proteomes" id="UP000749559">
    <property type="component" value="Unassembled WGS sequence"/>
</dbReference>
<dbReference type="PROSITE" id="PS52001">
    <property type="entry name" value="AD"/>
    <property type="match status" value="1"/>
</dbReference>
<protein>
    <submittedName>
        <fullName evidence="1">Uncharacterized protein</fullName>
    </submittedName>
</protein>
<comment type="caution">
    <text evidence="1">The sequence shown here is derived from an EMBL/GenBank/DDBJ whole genome shotgun (WGS) entry which is preliminary data.</text>
</comment>